<feature type="region of interest" description="Disordered" evidence="1">
    <location>
        <begin position="511"/>
        <end position="534"/>
    </location>
</feature>
<dbReference type="RefSeq" id="WP_088453561.1">
    <property type="nucleotide sequence ID" value="NZ_JACHXO010000008.1"/>
</dbReference>
<feature type="compositionally biased region" description="Low complexity" evidence="1">
    <location>
        <begin position="16"/>
        <end position="35"/>
    </location>
</feature>
<proteinExistence type="predicted"/>
<organism evidence="2 3">
    <name type="scientific">Roseateles terrae</name>
    <dbReference type="NCBI Taxonomy" id="431060"/>
    <lineage>
        <taxon>Bacteria</taxon>
        <taxon>Pseudomonadati</taxon>
        <taxon>Pseudomonadota</taxon>
        <taxon>Betaproteobacteria</taxon>
        <taxon>Burkholderiales</taxon>
        <taxon>Sphaerotilaceae</taxon>
        <taxon>Roseateles</taxon>
    </lineage>
</organism>
<evidence type="ECO:0000313" key="2">
    <source>
        <dbReference type="EMBL" id="MBB3196556.1"/>
    </source>
</evidence>
<comment type="caution">
    <text evidence="2">The sequence shown here is derived from an EMBL/GenBank/DDBJ whole genome shotgun (WGS) entry which is preliminary data.</text>
</comment>
<name>A0ABR6GWR6_9BURK</name>
<sequence length="534" mass="57688">MISPAVVVPLACHQGASPDSSASSSSSTLSAPSPSRCDSPGGPELDVETLWQRYNQRPFPAPQGVHDLSSVLYALLTALRDRDGPSQDRQLHEIAMLLSRCSRLVLPPDPGIRQMAHTCRARLNAMLARGGTEGSRTPGVEAALDEFAVHFNNALGAPDAQERPVMIVKSVPLKEPLLTCRAAVTGLTLRTPQPLMDTLLASTPMPSPPVPREGDRVPCQPLLCLSTARGRLRIEVTPQGDRDWRADGSRLREALNGLDGTLMLSLAAGRCLEDALHHFNRGADPRLRLTMAPGLSDAIRRAELQVQPGSCQECILWFDYAGLVTPGALDQRIDGPGALDHLNACRRLVQDAAHAEVNELLPDLPAPYNQFRASLVLGCAVQLCLEAAGRSRTQPTEFDFVVPVHEVTARMTPTEITLLQAILASLRWKIAGLDLSAMDRPAVWKPAPTYVSMDRGSPMGCVVVRTFPTLAAARAAAPEPQVDPADDGWGETLPAPVRRRMSEEFGDALSEAFDPSMTEGPTEATAHWLEDWSD</sequence>
<dbReference type="Proteomes" id="UP000574369">
    <property type="component" value="Unassembled WGS sequence"/>
</dbReference>
<reference evidence="2 3" key="1">
    <citation type="submission" date="2020-08" db="EMBL/GenBank/DDBJ databases">
        <title>Genomic Encyclopedia of Type Strains, Phase III (KMG-III): the genomes of soil and plant-associated and newly described type strains.</title>
        <authorList>
            <person name="Whitman W."/>
        </authorList>
    </citation>
    <scope>NUCLEOTIDE SEQUENCE [LARGE SCALE GENOMIC DNA]</scope>
    <source>
        <strain evidence="2 3">CECT 7247</strain>
    </source>
</reference>
<keyword evidence="3" id="KW-1185">Reference proteome</keyword>
<feature type="region of interest" description="Disordered" evidence="1">
    <location>
        <begin position="14"/>
        <end position="44"/>
    </location>
</feature>
<protein>
    <submittedName>
        <fullName evidence="2">Uncharacterized protein</fullName>
    </submittedName>
</protein>
<accession>A0ABR6GWR6</accession>
<dbReference type="EMBL" id="JACHXO010000008">
    <property type="protein sequence ID" value="MBB3196556.1"/>
    <property type="molecule type" value="Genomic_DNA"/>
</dbReference>
<evidence type="ECO:0000256" key="1">
    <source>
        <dbReference type="SAM" id="MobiDB-lite"/>
    </source>
</evidence>
<evidence type="ECO:0000313" key="3">
    <source>
        <dbReference type="Proteomes" id="UP000574369"/>
    </source>
</evidence>
<gene>
    <name evidence="2" type="ORF">FHS28_003978</name>
</gene>